<evidence type="ECO:0000256" key="1">
    <source>
        <dbReference type="SAM" id="MobiDB-lite"/>
    </source>
</evidence>
<accession>V5W540</accession>
<dbReference type="Proteomes" id="UP000137824">
    <property type="component" value="Segment"/>
</dbReference>
<evidence type="ECO:0000313" key="2">
    <source>
        <dbReference type="EMBL" id="AHC00341.1"/>
    </source>
</evidence>
<dbReference type="EMBL" id="KF006398">
    <property type="protein sequence ID" value="AHC00341.1"/>
    <property type="molecule type" value="Genomic_DNA"/>
</dbReference>
<reference evidence="2" key="1">
    <citation type="journal article" date="2013" name="J. Clin. Virol.">
        <title>Characterization of three novel human papillomavirus types isolated from oral rinse samples of healthy individuals.</title>
        <authorList>
            <person name="Martin E."/>
            <person name="Dang J."/>
            <person name="Bzhalava D."/>
            <person name="Stern J."/>
            <person name="Edelstein Z.R."/>
            <person name="Koutsky L.A."/>
            <person name="Kiviat N.B."/>
            <person name="Feng Q."/>
        </authorList>
    </citation>
    <scope>NUCLEOTIDE SEQUENCE [LARGE SCALE GENOMIC DNA]</scope>
</reference>
<sequence>MKMISGIKCREKWTTMDCILMKLMVPEPILLCFLKMLIDMAAKIYGLLIMTMNKLFPLSLAQLGGLLLSPKRSGNLPPPSPHPKKKLTEEDRYTPRRETLARPRGFHPDDDEEEEENKENRPPVKDNDELLKVTESLISSLLQKLEQVIDLYQEQVSEELRGLKQKLKIRLS</sequence>
<evidence type="ECO:0000313" key="3">
    <source>
        <dbReference type="Proteomes" id="UP000137824"/>
    </source>
</evidence>
<feature type="region of interest" description="Disordered" evidence="1">
    <location>
        <begin position="70"/>
        <end position="129"/>
    </location>
</feature>
<organism evidence="2 3">
    <name type="scientific">Human papillomavirus 171</name>
    <dbReference type="NCBI Taxonomy" id="1434986"/>
    <lineage>
        <taxon>Viruses</taxon>
        <taxon>Monodnaviria</taxon>
        <taxon>Shotokuvirae</taxon>
        <taxon>Cossaviricota</taxon>
        <taxon>Papovaviricetes</taxon>
        <taxon>Zurhausenvirales</taxon>
        <taxon>Papillomaviridae</taxon>
        <taxon>Firstpapillomavirinae</taxon>
        <taxon>Gammapapillomavirus</taxon>
        <taxon>Gammapapillomavirus 11</taxon>
    </lineage>
</organism>
<protein>
    <submittedName>
        <fullName evidence="2">E4</fullName>
    </submittedName>
</protein>
<name>V5W540_9PAPI</name>
<feature type="compositionally biased region" description="Basic and acidic residues" evidence="1">
    <location>
        <begin position="118"/>
        <end position="129"/>
    </location>
</feature>
<feature type="compositionally biased region" description="Basic and acidic residues" evidence="1">
    <location>
        <begin position="86"/>
        <end position="101"/>
    </location>
</feature>
<proteinExistence type="predicted"/>